<dbReference type="OrthoDB" id="9771932at2"/>
<sequence>MYKIIDGHIHLYPEKLTRAILGWFEKNEGWEMPYKWSADKHIEHLHGIGVTEFIVLAYAHKAGISKELNEWLAALVHQYPEIKPYACVHQEDMNKRDMLKEFLDKENFYGVKIQCFVQRVSAADERFKEVLELLAEREKGLVLHASSMPASSPYVTPEDVAFLLREYPSVRIMVAHLGLPEYHTEYLRLLDKFENLYLDTAYIFGNQRHDLLFGHNSNNKSNLLRETLNNYSDRIVYGSDFPVMDYPPEKAIEHIRSLGLGEVKEEKIFYANAKKFMAI</sequence>
<name>A4J235_DESRM</name>
<proteinExistence type="predicted"/>
<dbReference type="InterPro" id="IPR006680">
    <property type="entry name" value="Amidohydro-rel"/>
</dbReference>
<dbReference type="KEGG" id="drm:Dred_0596"/>
<dbReference type="eggNOG" id="COG2159">
    <property type="taxonomic scope" value="Bacteria"/>
</dbReference>
<evidence type="ECO:0000256" key="1">
    <source>
        <dbReference type="ARBA" id="ARBA00023239"/>
    </source>
</evidence>
<dbReference type="CDD" id="cd01292">
    <property type="entry name" value="metallo-dependent_hydrolases"/>
    <property type="match status" value="1"/>
</dbReference>
<dbReference type="PANTHER" id="PTHR21240:SF28">
    <property type="entry name" value="ISO-OROTATE DECARBOXYLASE (EUROFUNG)"/>
    <property type="match status" value="1"/>
</dbReference>
<dbReference type="HOGENOM" id="CLU_044590_0_0_9"/>
<evidence type="ECO:0000313" key="4">
    <source>
        <dbReference type="Proteomes" id="UP000001556"/>
    </source>
</evidence>
<protein>
    <submittedName>
        <fullName evidence="3">Amidohydrolase 2</fullName>
    </submittedName>
</protein>
<dbReference type="RefSeq" id="WP_011876975.1">
    <property type="nucleotide sequence ID" value="NC_009253.1"/>
</dbReference>
<dbReference type="PANTHER" id="PTHR21240">
    <property type="entry name" value="2-AMINO-3-CARBOXYLMUCONATE-6-SEMIALDEHYDE DECARBOXYLASE"/>
    <property type="match status" value="1"/>
</dbReference>
<dbReference type="AlphaFoldDB" id="A4J235"/>
<dbReference type="GO" id="GO:0016787">
    <property type="term" value="F:hydrolase activity"/>
    <property type="evidence" value="ECO:0007669"/>
    <property type="project" value="UniProtKB-KW"/>
</dbReference>
<dbReference type="GO" id="GO:0005737">
    <property type="term" value="C:cytoplasm"/>
    <property type="evidence" value="ECO:0007669"/>
    <property type="project" value="TreeGrafter"/>
</dbReference>
<dbReference type="SUPFAM" id="SSF51556">
    <property type="entry name" value="Metallo-dependent hydrolases"/>
    <property type="match status" value="1"/>
</dbReference>
<evidence type="ECO:0000313" key="3">
    <source>
        <dbReference type="EMBL" id="ABO49138.1"/>
    </source>
</evidence>
<dbReference type="GO" id="GO:0016831">
    <property type="term" value="F:carboxy-lyase activity"/>
    <property type="evidence" value="ECO:0007669"/>
    <property type="project" value="InterPro"/>
</dbReference>
<dbReference type="InterPro" id="IPR032465">
    <property type="entry name" value="ACMSD"/>
</dbReference>
<dbReference type="InterPro" id="IPR032466">
    <property type="entry name" value="Metal_Hydrolase"/>
</dbReference>
<reference evidence="3 4" key="1">
    <citation type="submission" date="2007-03" db="EMBL/GenBank/DDBJ databases">
        <title>Complete sequence of Desulfotomaculum reducens MI-1.</title>
        <authorList>
            <consortium name="US DOE Joint Genome Institute"/>
            <person name="Copeland A."/>
            <person name="Lucas S."/>
            <person name="Lapidus A."/>
            <person name="Barry K."/>
            <person name="Detter J.C."/>
            <person name="Glavina del Rio T."/>
            <person name="Hammon N."/>
            <person name="Israni S."/>
            <person name="Dalin E."/>
            <person name="Tice H."/>
            <person name="Pitluck S."/>
            <person name="Sims D."/>
            <person name="Brettin T."/>
            <person name="Bruce D."/>
            <person name="Han C."/>
            <person name="Tapia R."/>
            <person name="Schmutz J."/>
            <person name="Larimer F."/>
            <person name="Land M."/>
            <person name="Hauser L."/>
            <person name="Kyrpides N."/>
            <person name="Kim E."/>
            <person name="Tebo B.M."/>
            <person name="Richardson P."/>
        </authorList>
    </citation>
    <scope>NUCLEOTIDE SEQUENCE [LARGE SCALE GENOMIC DNA]</scope>
    <source>
        <strain evidence="3 4">MI-1</strain>
    </source>
</reference>
<keyword evidence="1" id="KW-0456">Lyase</keyword>
<keyword evidence="3" id="KW-0378">Hydrolase</keyword>
<accession>A4J235</accession>
<keyword evidence="4" id="KW-1185">Reference proteome</keyword>
<dbReference type="Gene3D" id="3.20.20.140">
    <property type="entry name" value="Metal-dependent hydrolases"/>
    <property type="match status" value="1"/>
</dbReference>
<dbReference type="EMBL" id="CP000612">
    <property type="protein sequence ID" value="ABO49138.1"/>
    <property type="molecule type" value="Genomic_DNA"/>
</dbReference>
<organism evidence="3 4">
    <name type="scientific">Desulforamulus reducens (strain ATCC BAA-1160 / DSM 100696 / MI-1)</name>
    <name type="common">Desulfotomaculum reducens</name>
    <dbReference type="NCBI Taxonomy" id="349161"/>
    <lineage>
        <taxon>Bacteria</taxon>
        <taxon>Bacillati</taxon>
        <taxon>Bacillota</taxon>
        <taxon>Clostridia</taxon>
        <taxon>Eubacteriales</taxon>
        <taxon>Peptococcaceae</taxon>
        <taxon>Desulforamulus</taxon>
    </lineage>
</organism>
<feature type="domain" description="Amidohydrolase-related" evidence="2">
    <location>
        <begin position="5"/>
        <end position="276"/>
    </location>
</feature>
<gene>
    <name evidence="3" type="ordered locus">Dred_0596</name>
</gene>
<dbReference type="Proteomes" id="UP000001556">
    <property type="component" value="Chromosome"/>
</dbReference>
<dbReference type="Pfam" id="PF04909">
    <property type="entry name" value="Amidohydro_2"/>
    <property type="match status" value="1"/>
</dbReference>
<evidence type="ECO:0000259" key="2">
    <source>
        <dbReference type="Pfam" id="PF04909"/>
    </source>
</evidence>
<dbReference type="GO" id="GO:0019748">
    <property type="term" value="P:secondary metabolic process"/>
    <property type="evidence" value="ECO:0007669"/>
    <property type="project" value="TreeGrafter"/>
</dbReference>